<dbReference type="RefSeq" id="WP_184028996.1">
    <property type="nucleotide sequence ID" value="NZ_JACHFN010000007.1"/>
</dbReference>
<keyword evidence="3" id="KW-1185">Reference proteome</keyword>
<dbReference type="EMBL" id="JACHFN010000007">
    <property type="protein sequence ID" value="MBB5234746.1"/>
    <property type="molecule type" value="Genomic_DNA"/>
</dbReference>
<keyword evidence="1" id="KW-1133">Transmembrane helix</keyword>
<name>A0A7W8GFK2_9DEIO</name>
<reference evidence="2 3" key="1">
    <citation type="submission" date="2020-08" db="EMBL/GenBank/DDBJ databases">
        <title>Genomic Encyclopedia of Type Strains, Phase IV (KMG-IV): sequencing the most valuable type-strain genomes for metagenomic binning, comparative biology and taxonomic classification.</title>
        <authorList>
            <person name="Goeker M."/>
        </authorList>
    </citation>
    <scope>NUCLEOTIDE SEQUENCE [LARGE SCALE GENOMIC DNA]</scope>
    <source>
        <strain evidence="2 3">DSM 101791</strain>
    </source>
</reference>
<evidence type="ECO:0000313" key="3">
    <source>
        <dbReference type="Proteomes" id="UP000525389"/>
    </source>
</evidence>
<protein>
    <recommendedName>
        <fullName evidence="4">DUF1772 domain-containing protein</fullName>
    </recommendedName>
</protein>
<proteinExistence type="predicted"/>
<dbReference type="AlphaFoldDB" id="A0A7W8GFK2"/>
<organism evidence="2 3">
    <name type="scientific">Deinococcus budaensis</name>
    <dbReference type="NCBI Taxonomy" id="1665626"/>
    <lineage>
        <taxon>Bacteria</taxon>
        <taxon>Thermotogati</taxon>
        <taxon>Deinococcota</taxon>
        <taxon>Deinococci</taxon>
        <taxon>Deinococcales</taxon>
        <taxon>Deinococcaceae</taxon>
        <taxon>Deinococcus</taxon>
    </lineage>
</organism>
<sequence>MLLVVHAALTWGLVGLILTVQLVHYPLFSRVGTAGYAAYQQAHVTRVTWLAAPLMLAELATGAALVVGPPPFVPAASAGLGLALIALIWLSTALVQSPAHHRLAAGFDAAWHARLVTTNWGRTLLWLTRGVLVGWWLLLAGEAPR</sequence>
<keyword evidence="1" id="KW-0472">Membrane</keyword>
<evidence type="ECO:0000256" key="1">
    <source>
        <dbReference type="SAM" id="Phobius"/>
    </source>
</evidence>
<feature type="transmembrane region" description="Helical" evidence="1">
    <location>
        <begin position="6"/>
        <end position="27"/>
    </location>
</feature>
<comment type="caution">
    <text evidence="2">The sequence shown here is derived from an EMBL/GenBank/DDBJ whole genome shotgun (WGS) entry which is preliminary data.</text>
</comment>
<feature type="transmembrane region" description="Helical" evidence="1">
    <location>
        <begin position="47"/>
        <end position="66"/>
    </location>
</feature>
<keyword evidence="1" id="KW-0812">Transmembrane</keyword>
<evidence type="ECO:0000313" key="2">
    <source>
        <dbReference type="EMBL" id="MBB5234746.1"/>
    </source>
</evidence>
<dbReference type="Proteomes" id="UP000525389">
    <property type="component" value="Unassembled WGS sequence"/>
</dbReference>
<evidence type="ECO:0008006" key="4">
    <source>
        <dbReference type="Google" id="ProtNLM"/>
    </source>
</evidence>
<gene>
    <name evidence="2" type="ORF">HNQ09_002189</name>
</gene>
<feature type="transmembrane region" description="Helical" evidence="1">
    <location>
        <begin position="72"/>
        <end position="95"/>
    </location>
</feature>
<accession>A0A7W8GFK2</accession>